<comment type="caution">
    <text evidence="1">The sequence shown here is derived from an EMBL/GenBank/DDBJ whole genome shotgun (WGS) entry which is preliminary data.</text>
</comment>
<reference evidence="1 2" key="1">
    <citation type="submission" date="2023-01" db="EMBL/GenBank/DDBJ databases">
        <title>Vibrio sp. KJ40-1 sp.nov, isolated from marine algae.</title>
        <authorList>
            <person name="Butt M."/>
            <person name="Kim J.M.J."/>
            <person name="Jeon C.O.C."/>
        </authorList>
    </citation>
    <scope>NUCLEOTIDE SEQUENCE [LARGE SCALE GENOMIC DNA]</scope>
    <source>
        <strain evidence="1 2">KJ40-1</strain>
    </source>
</reference>
<keyword evidence="2" id="KW-1185">Reference proteome</keyword>
<organism evidence="1 2">
    <name type="scientific">Vibrio algarum</name>
    <dbReference type="NCBI Taxonomy" id="3020714"/>
    <lineage>
        <taxon>Bacteria</taxon>
        <taxon>Pseudomonadati</taxon>
        <taxon>Pseudomonadota</taxon>
        <taxon>Gammaproteobacteria</taxon>
        <taxon>Vibrionales</taxon>
        <taxon>Vibrionaceae</taxon>
        <taxon>Vibrio</taxon>
    </lineage>
</organism>
<proteinExistence type="predicted"/>
<dbReference type="Pfam" id="PF08056">
    <property type="entry name" value="Trp_leader2"/>
    <property type="match status" value="1"/>
</dbReference>
<name>A0ABT4YQ80_9VIBR</name>
<protein>
    <submittedName>
        <fullName evidence="1">Trp operon leader peptide</fullName>
    </submittedName>
</protein>
<gene>
    <name evidence="1" type="ORF">PGX00_08300</name>
</gene>
<dbReference type="RefSeq" id="WP_272135201.1">
    <property type="nucleotide sequence ID" value="NZ_JAQLOI010000001.1"/>
</dbReference>
<accession>A0ABT4YQ80</accession>
<dbReference type="EMBL" id="JAQLOI010000001">
    <property type="protein sequence ID" value="MDB1123663.1"/>
    <property type="molecule type" value="Genomic_DNA"/>
</dbReference>
<evidence type="ECO:0000313" key="1">
    <source>
        <dbReference type="EMBL" id="MDB1123663.1"/>
    </source>
</evidence>
<dbReference type="InterPro" id="IPR012639">
    <property type="entry name" value="Trp_leader2"/>
</dbReference>
<evidence type="ECO:0000313" key="2">
    <source>
        <dbReference type="Proteomes" id="UP001210678"/>
    </source>
</evidence>
<dbReference type="Proteomes" id="UP001210678">
    <property type="component" value="Unassembled WGS sequence"/>
</dbReference>
<sequence length="36" mass="4316">MLQESNQKPSDKKADSMSELCWWRIWSGSWRDNDTV</sequence>